<evidence type="ECO:0000256" key="3">
    <source>
        <dbReference type="ARBA" id="ARBA00022741"/>
    </source>
</evidence>
<evidence type="ECO:0000313" key="9">
    <source>
        <dbReference type="EMBL" id="KHN21697.1"/>
    </source>
</evidence>
<dbReference type="InterPro" id="IPR001245">
    <property type="entry name" value="Ser-Thr/Tyr_kinase_cat_dom"/>
</dbReference>
<name>A0A0B2QPT8_GLYSO</name>
<dbReference type="GO" id="GO:0005524">
    <property type="term" value="F:ATP binding"/>
    <property type="evidence" value="ECO:0007669"/>
    <property type="project" value="UniProtKB-UniRule"/>
</dbReference>
<dbReference type="SUPFAM" id="SSF56112">
    <property type="entry name" value="Protein kinase-like (PK-like)"/>
    <property type="match status" value="1"/>
</dbReference>
<dbReference type="PANTHER" id="PTHR46146:SF14">
    <property type="entry name" value="SERINE_THREONINE-KINASE CCR4-LIKE PROTEIN"/>
    <property type="match status" value="1"/>
</dbReference>
<keyword evidence="3 6" id="KW-0547">Nucleotide-binding</keyword>
<dbReference type="Proteomes" id="UP000053555">
    <property type="component" value="Unassembled WGS sequence"/>
</dbReference>
<dbReference type="Gene3D" id="1.10.510.10">
    <property type="entry name" value="Transferase(Phosphotransferase) domain 1"/>
    <property type="match status" value="1"/>
</dbReference>
<evidence type="ECO:0000256" key="6">
    <source>
        <dbReference type="PROSITE-ProRule" id="PRU10141"/>
    </source>
</evidence>
<keyword evidence="2 9" id="KW-0808">Transferase</keyword>
<dbReference type="EC" id="2.7.1.-" evidence="9"/>
<dbReference type="SMART" id="SM00220">
    <property type="entry name" value="S_TKc"/>
    <property type="match status" value="1"/>
</dbReference>
<dbReference type="GO" id="GO:0004674">
    <property type="term" value="F:protein serine/threonine kinase activity"/>
    <property type="evidence" value="ECO:0007669"/>
    <property type="project" value="UniProtKB-KW"/>
</dbReference>
<evidence type="ECO:0000256" key="2">
    <source>
        <dbReference type="ARBA" id="ARBA00022679"/>
    </source>
</evidence>
<organism evidence="9">
    <name type="scientific">Glycine soja</name>
    <name type="common">Wild soybean</name>
    <dbReference type="NCBI Taxonomy" id="3848"/>
    <lineage>
        <taxon>Eukaryota</taxon>
        <taxon>Viridiplantae</taxon>
        <taxon>Streptophyta</taxon>
        <taxon>Embryophyta</taxon>
        <taxon>Tracheophyta</taxon>
        <taxon>Spermatophyta</taxon>
        <taxon>Magnoliopsida</taxon>
        <taxon>eudicotyledons</taxon>
        <taxon>Gunneridae</taxon>
        <taxon>Pentapetalae</taxon>
        <taxon>rosids</taxon>
        <taxon>fabids</taxon>
        <taxon>Fabales</taxon>
        <taxon>Fabaceae</taxon>
        <taxon>Papilionoideae</taxon>
        <taxon>50 kb inversion clade</taxon>
        <taxon>NPAAA clade</taxon>
        <taxon>indigoferoid/millettioid clade</taxon>
        <taxon>Phaseoleae</taxon>
        <taxon>Glycine</taxon>
        <taxon>Glycine subgen. Soja</taxon>
    </lineage>
</organism>
<dbReference type="EMBL" id="KN657661">
    <property type="protein sequence ID" value="KHN21697.1"/>
    <property type="molecule type" value="Genomic_DNA"/>
</dbReference>
<dbReference type="AlphaFoldDB" id="A0A0B2QPT8"/>
<evidence type="ECO:0000259" key="8">
    <source>
        <dbReference type="PROSITE" id="PS50011"/>
    </source>
</evidence>
<evidence type="ECO:0000256" key="1">
    <source>
        <dbReference type="ARBA" id="ARBA00022527"/>
    </source>
</evidence>
<evidence type="ECO:0000256" key="7">
    <source>
        <dbReference type="RuleBase" id="RU000304"/>
    </source>
</evidence>
<dbReference type="PROSITE" id="PS00108">
    <property type="entry name" value="PROTEIN_KINASE_ST"/>
    <property type="match status" value="1"/>
</dbReference>
<dbReference type="PROSITE" id="PS00107">
    <property type="entry name" value="PROTEIN_KINASE_ATP"/>
    <property type="match status" value="1"/>
</dbReference>
<dbReference type="PANTHER" id="PTHR46146">
    <property type="entry name" value="SERINE/THREONINE-PROTEIN KINASE-LIKE PROTEIN CCR4"/>
    <property type="match status" value="1"/>
</dbReference>
<gene>
    <name evidence="9" type="ORF">glysoja_049951</name>
</gene>
<keyword evidence="5 6" id="KW-0067">ATP-binding</keyword>
<accession>A0A0B2QPT8</accession>
<feature type="domain" description="Protein kinase" evidence="8">
    <location>
        <begin position="21"/>
        <end position="288"/>
    </location>
</feature>
<sequence>MRVVPARLFTWAELVAATNNFSIHNQIGAGCFSVVYRGKLVDGREVAIKTGGTWPKRESKLTLLSGLHHKNLIRLVGFCETNYERLSVYEYMKNGSLYDRLHDKGSSVLNSWKMRIKIALDASRGIEYLHNYADSFIIHGDIKSSNILLDATWTARVSDFGWKFMRNRRRIIENTDPEYVIRGALSAESDVHGLGVVLFELLTGKRPTFVYGEDGGTLLSRKHLVDFAVTAISNGFLEKILDQRAGQPDVNEAEAVKLVADTAIRCVNLKLKDRPTMADIVVRLERALAICEYDSIFRGTIYDVSE</sequence>
<dbReference type="InterPro" id="IPR017441">
    <property type="entry name" value="Protein_kinase_ATP_BS"/>
</dbReference>
<evidence type="ECO:0000256" key="4">
    <source>
        <dbReference type="ARBA" id="ARBA00022777"/>
    </source>
</evidence>
<comment type="similarity">
    <text evidence="7">Belongs to the protein kinase superfamily.</text>
</comment>
<protein>
    <submittedName>
        <fullName evidence="9">Putative serine/threonine-protein kinase-like protein CCR3</fullName>
        <ecNumber evidence="9">2.7.1.-</ecNumber>
    </submittedName>
</protein>
<proteinExistence type="inferred from homology"/>
<keyword evidence="1 7" id="KW-0723">Serine/threonine-protein kinase</keyword>
<reference evidence="9" key="1">
    <citation type="submission" date="2014-07" db="EMBL/GenBank/DDBJ databases">
        <title>Identification of a novel salt tolerance gene in wild soybean by whole-genome sequencing.</title>
        <authorList>
            <person name="Lam H.-M."/>
            <person name="Qi X."/>
            <person name="Li M.-W."/>
            <person name="Liu X."/>
            <person name="Xie M."/>
            <person name="Ni M."/>
            <person name="Xu X."/>
        </authorList>
    </citation>
    <scope>NUCLEOTIDE SEQUENCE [LARGE SCALE GENOMIC DNA]</scope>
    <source>
        <tissue evidence="9">Root</tissue>
    </source>
</reference>
<dbReference type="Gene3D" id="3.30.200.20">
    <property type="entry name" value="Phosphorylase Kinase, domain 1"/>
    <property type="match status" value="1"/>
</dbReference>
<dbReference type="PROSITE" id="PS51257">
    <property type="entry name" value="PROKAR_LIPOPROTEIN"/>
    <property type="match status" value="1"/>
</dbReference>
<keyword evidence="4 9" id="KW-0418">Kinase</keyword>
<dbReference type="Pfam" id="PF07714">
    <property type="entry name" value="PK_Tyr_Ser-Thr"/>
    <property type="match status" value="1"/>
</dbReference>
<dbReference type="InterPro" id="IPR000719">
    <property type="entry name" value="Prot_kinase_dom"/>
</dbReference>
<dbReference type="InterPro" id="IPR011009">
    <property type="entry name" value="Kinase-like_dom_sf"/>
</dbReference>
<evidence type="ECO:0000256" key="5">
    <source>
        <dbReference type="ARBA" id="ARBA00022840"/>
    </source>
</evidence>
<feature type="binding site" evidence="6">
    <location>
        <position position="49"/>
    </location>
    <ligand>
        <name>ATP</name>
        <dbReference type="ChEBI" id="CHEBI:30616"/>
    </ligand>
</feature>
<dbReference type="InterPro" id="IPR008271">
    <property type="entry name" value="Ser/Thr_kinase_AS"/>
</dbReference>
<dbReference type="PROSITE" id="PS50011">
    <property type="entry name" value="PROTEIN_KINASE_DOM"/>
    <property type="match status" value="1"/>
</dbReference>